<feature type="chain" id="PRO_5023040666" evidence="2">
    <location>
        <begin position="25"/>
        <end position="301"/>
    </location>
</feature>
<dbReference type="Proteomes" id="UP000324748">
    <property type="component" value="Unassembled WGS sequence"/>
</dbReference>
<organism evidence="3 4">
    <name type="scientific">Puccinia graminis f. sp. tritici</name>
    <dbReference type="NCBI Taxonomy" id="56615"/>
    <lineage>
        <taxon>Eukaryota</taxon>
        <taxon>Fungi</taxon>
        <taxon>Dikarya</taxon>
        <taxon>Basidiomycota</taxon>
        <taxon>Pucciniomycotina</taxon>
        <taxon>Pucciniomycetes</taxon>
        <taxon>Pucciniales</taxon>
        <taxon>Pucciniaceae</taxon>
        <taxon>Puccinia</taxon>
    </lineage>
</organism>
<evidence type="ECO:0000313" key="4">
    <source>
        <dbReference type="Proteomes" id="UP000324748"/>
    </source>
</evidence>
<protein>
    <submittedName>
        <fullName evidence="3">Uncharacterized protein</fullName>
    </submittedName>
</protein>
<reference evidence="3 4" key="1">
    <citation type="submission" date="2019-05" db="EMBL/GenBank/DDBJ databases">
        <title>Emergence of the Ug99 lineage of the wheat stem rust pathogen through somatic hybridization.</title>
        <authorList>
            <person name="Li F."/>
            <person name="Upadhyaya N.M."/>
            <person name="Sperschneider J."/>
            <person name="Matny O."/>
            <person name="Nguyen-Phuc H."/>
            <person name="Mago R."/>
            <person name="Raley C."/>
            <person name="Miller M.E."/>
            <person name="Silverstein K.A.T."/>
            <person name="Henningsen E."/>
            <person name="Hirsch C.D."/>
            <person name="Visser B."/>
            <person name="Pretorius Z.A."/>
            <person name="Steffenson B.J."/>
            <person name="Schwessinger B."/>
            <person name="Dodds P.N."/>
            <person name="Figueroa M."/>
        </authorList>
    </citation>
    <scope>NUCLEOTIDE SEQUENCE [LARGE SCALE GENOMIC DNA]</scope>
    <source>
        <strain evidence="3">21-0</strain>
    </source>
</reference>
<evidence type="ECO:0000256" key="1">
    <source>
        <dbReference type="SAM" id="MobiDB-lite"/>
    </source>
</evidence>
<comment type="caution">
    <text evidence="3">The sequence shown here is derived from an EMBL/GenBank/DDBJ whole genome shotgun (WGS) entry which is preliminary data.</text>
</comment>
<feature type="compositionally biased region" description="Low complexity" evidence="1">
    <location>
        <begin position="106"/>
        <end position="115"/>
    </location>
</feature>
<keyword evidence="4" id="KW-1185">Reference proteome</keyword>
<feature type="compositionally biased region" description="Basic and acidic residues" evidence="1">
    <location>
        <begin position="88"/>
        <end position="98"/>
    </location>
</feature>
<feature type="region of interest" description="Disordered" evidence="1">
    <location>
        <begin position="88"/>
        <end position="121"/>
    </location>
</feature>
<dbReference type="AlphaFoldDB" id="A0A5B0QBS7"/>
<evidence type="ECO:0000313" key="3">
    <source>
        <dbReference type="EMBL" id="KAA1110667.1"/>
    </source>
</evidence>
<feature type="signal peptide" evidence="2">
    <location>
        <begin position="1"/>
        <end position="24"/>
    </location>
</feature>
<gene>
    <name evidence="3" type="ORF">PGT21_029104</name>
</gene>
<name>A0A5B0QBS7_PUCGR</name>
<dbReference type="OrthoDB" id="2501984at2759"/>
<dbReference type="EMBL" id="VSWC01000027">
    <property type="protein sequence ID" value="KAA1110667.1"/>
    <property type="molecule type" value="Genomic_DNA"/>
</dbReference>
<proteinExistence type="predicted"/>
<accession>A0A5B0QBS7</accession>
<keyword evidence="2" id="KW-0732">Signal</keyword>
<feature type="compositionally biased region" description="Polar residues" evidence="1">
    <location>
        <begin position="39"/>
        <end position="53"/>
    </location>
</feature>
<feature type="region of interest" description="Disordered" evidence="1">
    <location>
        <begin position="39"/>
        <end position="58"/>
    </location>
</feature>
<evidence type="ECO:0000256" key="2">
    <source>
        <dbReference type="SAM" id="SignalP"/>
    </source>
</evidence>
<sequence>MKSEGSPCWRRIFFLTFLITNSLAIDATLQEPVHSVFTSTHADPRSLESSFTKSAARAPWPEQPAFEQNPQSHSLLNSNCHPMTVEKTTRTDEIRAVNEDEYYPPKTSKASASASKTEEEDEDARLLDDLIQCQLLAPSSARPLRTATDNRLHKRSLDSKQKCNRKRWRKIYKSIRKSYNRIRRRMIIWLIKFLLLFDFKPARKAMRKVKLAQFFRVNCELPQKSRLSTESLIGIHFFYSFRVNSRRQVTSLSNTIIIHPFRHQSKSHSRSPKTIDFEKRRSIQTIYLSVAQFKINTLDCA</sequence>